<evidence type="ECO:0000313" key="2">
    <source>
        <dbReference type="Proteomes" id="UP001215280"/>
    </source>
</evidence>
<evidence type="ECO:0000313" key="1">
    <source>
        <dbReference type="EMBL" id="KAJ7772600.1"/>
    </source>
</evidence>
<reference evidence="1" key="1">
    <citation type="submission" date="2023-03" db="EMBL/GenBank/DDBJ databases">
        <title>Massive genome expansion in bonnet fungi (Mycena s.s.) driven by repeated elements and novel gene families across ecological guilds.</title>
        <authorList>
            <consortium name="Lawrence Berkeley National Laboratory"/>
            <person name="Harder C.B."/>
            <person name="Miyauchi S."/>
            <person name="Viragh M."/>
            <person name="Kuo A."/>
            <person name="Thoen E."/>
            <person name="Andreopoulos B."/>
            <person name="Lu D."/>
            <person name="Skrede I."/>
            <person name="Drula E."/>
            <person name="Henrissat B."/>
            <person name="Morin E."/>
            <person name="Kohler A."/>
            <person name="Barry K."/>
            <person name="LaButti K."/>
            <person name="Morin E."/>
            <person name="Salamov A."/>
            <person name="Lipzen A."/>
            <person name="Mereny Z."/>
            <person name="Hegedus B."/>
            <person name="Baldrian P."/>
            <person name="Stursova M."/>
            <person name="Weitz H."/>
            <person name="Taylor A."/>
            <person name="Grigoriev I.V."/>
            <person name="Nagy L.G."/>
            <person name="Martin F."/>
            <person name="Kauserud H."/>
        </authorList>
    </citation>
    <scope>NUCLEOTIDE SEQUENCE</scope>
    <source>
        <strain evidence="1">CBHHK188m</strain>
    </source>
</reference>
<dbReference type="AlphaFoldDB" id="A0AAD7NRW8"/>
<dbReference type="Proteomes" id="UP001215280">
    <property type="component" value="Unassembled WGS sequence"/>
</dbReference>
<dbReference type="EMBL" id="JARJLG010000019">
    <property type="protein sequence ID" value="KAJ7772600.1"/>
    <property type="molecule type" value="Genomic_DNA"/>
</dbReference>
<comment type="caution">
    <text evidence="1">The sequence shown here is derived from an EMBL/GenBank/DDBJ whole genome shotgun (WGS) entry which is preliminary data.</text>
</comment>
<protein>
    <submittedName>
        <fullName evidence="1">Uncharacterized protein</fullName>
    </submittedName>
</protein>
<name>A0AAD7NRW8_9AGAR</name>
<accession>A0AAD7NRW8</accession>
<sequence length="224" mass="25637">MADLVELNTLSTPHEPKESSCIAFNNLKKAIRTENPRLNNGHGIGILASIDYWKHKSDGHDAEIQKWEEAHKKIVDKAKWNKAQWDAVPSHQKSEMWAAVQGIPREDLDFNIKFGDPDSDLVLVRSAETVYGIEIVGKIRMRAVRLDSTSKFSQNQKGDDGKYKVLRTADGKIDDGQMGFIFVRIHHPHDKHEEATFHSIYHHTKDGVYRAIQPNNQELIFFNQ</sequence>
<organism evidence="1 2">
    <name type="scientific">Mycena maculata</name>
    <dbReference type="NCBI Taxonomy" id="230809"/>
    <lineage>
        <taxon>Eukaryota</taxon>
        <taxon>Fungi</taxon>
        <taxon>Dikarya</taxon>
        <taxon>Basidiomycota</taxon>
        <taxon>Agaricomycotina</taxon>
        <taxon>Agaricomycetes</taxon>
        <taxon>Agaricomycetidae</taxon>
        <taxon>Agaricales</taxon>
        <taxon>Marasmiineae</taxon>
        <taxon>Mycenaceae</taxon>
        <taxon>Mycena</taxon>
    </lineage>
</organism>
<proteinExistence type="predicted"/>
<keyword evidence="2" id="KW-1185">Reference proteome</keyword>
<gene>
    <name evidence="1" type="ORF">DFH07DRAFT_802499</name>
</gene>